<dbReference type="Proteomes" id="UP001235760">
    <property type="component" value="Unassembled WGS sequence"/>
</dbReference>
<feature type="region of interest" description="Disordered" evidence="1">
    <location>
        <begin position="424"/>
        <end position="455"/>
    </location>
</feature>
<sequence length="724" mass="77561">MNKTMNAALAWTTALFLSGPTGAVEPSRTEPVRLEWIVRAVAAQGQADRVEVRRESTAQVPAPGEPLELVSASAGVLTILRVTMDGAVTHAEHLLPAFDSRYPEVLVHPRSGAILMHGHARSVLQVVEWRRDGSLIERLYLSHPEIASLYQRQVNDSVQLLGDATDGYWALDRRNGTLLRIQPGDMTDRAEVTKLATAPDCCRAAAIGAERTLWLLGAGGVVQRIGPQGEVLARTQVNFDARGDRSFGDGRLFPAATGVALLSPDQTQLVLLDGQAQVRSRHALCAARPVGPATVAKPGGRPGDQAAEKPLSCAREAKRAGRLSAFAYAIGLADGRVLAGDGERMAVLSPDGGMRLLGGSSPCDSDLEALRRRPAGTTFQPCHDDSFRATALQRSEPGVPVSTWLLASPDDGLRHRYLLSWPESGGSATPASTPASNPSSGMTLGLPPPTGGLLQGLSSQARDLRTRLEDTFVDLRHGARPPNGWDETTVGRLIGAELYTRAVLSEGADHLPDREGQPGSVLRYLRRETSDFAVLDPRTVLVYTWSRGDSAFWRYDVATRRFDGQRLRLRPQPAACGGAMRAEPTSFESQLTNAWGGETLLLDNGRRQIGLITPDLKLSLLACLPAPIAQGLPRSGRSVWRIGAAARDLDGRWWLGMSDGSVLLQFGETFVPADFRSGTADDAVPGRQRQRLRGIVQLLPGPAGGMLVIAPGGIARLDRVGGAP</sequence>
<keyword evidence="2" id="KW-0732">Signal</keyword>
<keyword evidence="4" id="KW-1185">Reference proteome</keyword>
<accession>A0ABT9G0P0</accession>
<organism evidence="3 4">
    <name type="scientific">Leptothrix discophora</name>
    <dbReference type="NCBI Taxonomy" id="89"/>
    <lineage>
        <taxon>Bacteria</taxon>
        <taxon>Pseudomonadati</taxon>
        <taxon>Pseudomonadota</taxon>
        <taxon>Betaproteobacteria</taxon>
        <taxon>Burkholderiales</taxon>
        <taxon>Sphaerotilaceae</taxon>
        <taxon>Leptothrix</taxon>
    </lineage>
</organism>
<dbReference type="EMBL" id="JAUZEE010000002">
    <property type="protein sequence ID" value="MDP4300054.1"/>
    <property type="molecule type" value="Genomic_DNA"/>
</dbReference>
<reference evidence="3 4" key="1">
    <citation type="submission" date="2023-08" db="EMBL/GenBank/DDBJ databases">
        <authorList>
            <person name="Roldan D.M."/>
            <person name="Menes R.J."/>
        </authorList>
    </citation>
    <scope>NUCLEOTIDE SEQUENCE [LARGE SCALE GENOMIC DNA]</scope>
    <source>
        <strain evidence="3 4">CCM 2812</strain>
    </source>
</reference>
<gene>
    <name evidence="3" type="ORF">Q8X39_05360</name>
</gene>
<dbReference type="RefSeq" id="WP_305748606.1">
    <property type="nucleotide sequence ID" value="NZ_JAUZEE010000002.1"/>
</dbReference>
<proteinExistence type="predicted"/>
<evidence type="ECO:0000256" key="2">
    <source>
        <dbReference type="SAM" id="SignalP"/>
    </source>
</evidence>
<feature type="signal peptide" evidence="2">
    <location>
        <begin position="1"/>
        <end position="23"/>
    </location>
</feature>
<feature type="chain" id="PRO_5046549273" evidence="2">
    <location>
        <begin position="24"/>
        <end position="724"/>
    </location>
</feature>
<comment type="caution">
    <text evidence="3">The sequence shown here is derived from an EMBL/GenBank/DDBJ whole genome shotgun (WGS) entry which is preliminary data.</text>
</comment>
<protein>
    <submittedName>
        <fullName evidence="3">Uncharacterized protein</fullName>
    </submittedName>
</protein>
<evidence type="ECO:0000313" key="4">
    <source>
        <dbReference type="Proteomes" id="UP001235760"/>
    </source>
</evidence>
<evidence type="ECO:0000256" key="1">
    <source>
        <dbReference type="SAM" id="MobiDB-lite"/>
    </source>
</evidence>
<evidence type="ECO:0000313" key="3">
    <source>
        <dbReference type="EMBL" id="MDP4300054.1"/>
    </source>
</evidence>
<name>A0ABT9G0P0_LEPDI</name>